<evidence type="ECO:0000313" key="2">
    <source>
        <dbReference type="EMBL" id="MFD0761529.1"/>
    </source>
</evidence>
<dbReference type="EMBL" id="JBHTIC010000006">
    <property type="protein sequence ID" value="MFD0761529.1"/>
    <property type="molecule type" value="Genomic_DNA"/>
</dbReference>
<evidence type="ECO:0000256" key="1">
    <source>
        <dbReference type="SAM" id="MobiDB-lite"/>
    </source>
</evidence>
<feature type="region of interest" description="Disordered" evidence="1">
    <location>
        <begin position="95"/>
        <end position="129"/>
    </location>
</feature>
<name>A0ABW2Z5H9_9FLAO</name>
<reference evidence="3" key="1">
    <citation type="journal article" date="2019" name="Int. J. Syst. Evol. Microbiol.">
        <title>The Global Catalogue of Microorganisms (GCM) 10K type strain sequencing project: providing services to taxonomists for standard genome sequencing and annotation.</title>
        <authorList>
            <consortium name="The Broad Institute Genomics Platform"/>
            <consortium name="The Broad Institute Genome Sequencing Center for Infectious Disease"/>
            <person name="Wu L."/>
            <person name="Ma J."/>
        </authorList>
    </citation>
    <scope>NUCLEOTIDE SEQUENCE [LARGE SCALE GENOMIC DNA]</scope>
    <source>
        <strain evidence="3">CCUG 60022</strain>
    </source>
</reference>
<proteinExistence type="predicted"/>
<accession>A0ABW2Z5H9</accession>
<evidence type="ECO:0000313" key="3">
    <source>
        <dbReference type="Proteomes" id="UP001597032"/>
    </source>
</evidence>
<protein>
    <submittedName>
        <fullName evidence="2">Uncharacterized protein</fullName>
    </submittedName>
</protein>
<dbReference type="RefSeq" id="WP_298262805.1">
    <property type="nucleotide sequence ID" value="NZ_JBHTIC010000006.1"/>
</dbReference>
<keyword evidence="3" id="KW-1185">Reference proteome</keyword>
<sequence length="129" mass="13958">MNKITPTRAKELNQNFVKTRGKAIDIAIGKKDAISAWFSIDELKEYIAFVEKEGKQKGVTVNGLRVYFGAYADTDIEIPKKNMSTVFFVPTQANLGSGNGGDGDNSDIGDIDGLNHGTMGEPPSATYPQ</sequence>
<gene>
    <name evidence="2" type="ORF">ACFQZW_05500</name>
</gene>
<comment type="caution">
    <text evidence="2">The sequence shown here is derived from an EMBL/GenBank/DDBJ whole genome shotgun (WGS) entry which is preliminary data.</text>
</comment>
<organism evidence="2 3">
    <name type="scientific">Lutibacter aestuarii</name>
    <dbReference type="NCBI Taxonomy" id="861111"/>
    <lineage>
        <taxon>Bacteria</taxon>
        <taxon>Pseudomonadati</taxon>
        <taxon>Bacteroidota</taxon>
        <taxon>Flavobacteriia</taxon>
        <taxon>Flavobacteriales</taxon>
        <taxon>Flavobacteriaceae</taxon>
        <taxon>Lutibacter</taxon>
    </lineage>
</organism>
<dbReference type="Proteomes" id="UP001597032">
    <property type="component" value="Unassembled WGS sequence"/>
</dbReference>